<sequence>MDHSNSASIFPLDGGCACGHVRYRLKARPIVVHCCHCTSCQRETGTAFAINAVIESSLVTRLPSAPPSVPASSTQAVKSAGPPLSSQLEGSVELETINTPSESGRGQRIVRCPACRVAVWSHYWAAGSRARFIRVGTLDEAWKVRPDVHIYTQSRRGFFRLDESIPAFDAFYPNMGEIWSQESLDRWEELMKIDEME</sequence>
<dbReference type="Gene3D" id="3.90.1590.10">
    <property type="entry name" value="glutathione-dependent formaldehyde- activating enzyme (gfa)"/>
    <property type="match status" value="1"/>
</dbReference>
<accession>A0AAD6BWL7</accession>
<keyword evidence="2" id="KW-0479">Metal-binding</keyword>
<dbReference type="EMBL" id="JAPVEA010000008">
    <property type="protein sequence ID" value="KAJ5438032.1"/>
    <property type="molecule type" value="Genomic_DNA"/>
</dbReference>
<keyword evidence="8" id="KW-1185">Reference proteome</keyword>
<evidence type="ECO:0000256" key="3">
    <source>
        <dbReference type="ARBA" id="ARBA00022833"/>
    </source>
</evidence>
<dbReference type="RefSeq" id="XP_056761261.1">
    <property type="nucleotide sequence ID" value="XM_056912412.1"/>
</dbReference>
<gene>
    <name evidence="7" type="ORF">N7458_009030</name>
</gene>
<dbReference type="Proteomes" id="UP001213681">
    <property type="component" value="Unassembled WGS sequence"/>
</dbReference>
<feature type="domain" description="CENP-V/GFA" evidence="6">
    <location>
        <begin position="12"/>
        <end position="121"/>
    </location>
</feature>
<dbReference type="InterPro" id="IPR011057">
    <property type="entry name" value="Mss4-like_sf"/>
</dbReference>
<protein>
    <recommendedName>
        <fullName evidence="6">CENP-V/GFA domain-containing protein</fullName>
    </recommendedName>
</protein>
<evidence type="ECO:0000259" key="6">
    <source>
        <dbReference type="PROSITE" id="PS51891"/>
    </source>
</evidence>
<evidence type="ECO:0000256" key="5">
    <source>
        <dbReference type="SAM" id="MobiDB-lite"/>
    </source>
</evidence>
<dbReference type="GeneID" id="81602655"/>
<dbReference type="Pfam" id="PF04828">
    <property type="entry name" value="GFA"/>
    <property type="match status" value="2"/>
</dbReference>
<comment type="similarity">
    <text evidence="1">Belongs to the Gfa family.</text>
</comment>
<keyword evidence="3" id="KW-0862">Zinc</keyword>
<dbReference type="GO" id="GO:0016846">
    <property type="term" value="F:carbon-sulfur lyase activity"/>
    <property type="evidence" value="ECO:0007669"/>
    <property type="project" value="InterPro"/>
</dbReference>
<dbReference type="AlphaFoldDB" id="A0AAD6BWL7"/>
<evidence type="ECO:0000313" key="7">
    <source>
        <dbReference type="EMBL" id="KAJ5438032.1"/>
    </source>
</evidence>
<evidence type="ECO:0000256" key="4">
    <source>
        <dbReference type="ARBA" id="ARBA00023239"/>
    </source>
</evidence>
<evidence type="ECO:0000256" key="1">
    <source>
        <dbReference type="ARBA" id="ARBA00005495"/>
    </source>
</evidence>
<reference evidence="7" key="1">
    <citation type="submission" date="2022-12" db="EMBL/GenBank/DDBJ databases">
        <authorList>
            <person name="Petersen C."/>
        </authorList>
    </citation>
    <scope>NUCLEOTIDE SEQUENCE</scope>
    <source>
        <strain evidence="7">IBT 16125</strain>
    </source>
</reference>
<dbReference type="SUPFAM" id="SSF51316">
    <property type="entry name" value="Mss4-like"/>
    <property type="match status" value="1"/>
</dbReference>
<proteinExistence type="inferred from homology"/>
<name>A0AAD6BWL7_9EURO</name>
<organism evidence="7 8">
    <name type="scientific">Penicillium daleae</name>
    <dbReference type="NCBI Taxonomy" id="63821"/>
    <lineage>
        <taxon>Eukaryota</taxon>
        <taxon>Fungi</taxon>
        <taxon>Dikarya</taxon>
        <taxon>Ascomycota</taxon>
        <taxon>Pezizomycotina</taxon>
        <taxon>Eurotiomycetes</taxon>
        <taxon>Eurotiomycetidae</taxon>
        <taxon>Eurotiales</taxon>
        <taxon>Aspergillaceae</taxon>
        <taxon>Penicillium</taxon>
    </lineage>
</organism>
<feature type="region of interest" description="Disordered" evidence="5">
    <location>
        <begin position="65"/>
        <end position="86"/>
    </location>
</feature>
<keyword evidence="4" id="KW-0456">Lyase</keyword>
<dbReference type="PANTHER" id="PTHR33337">
    <property type="entry name" value="GFA DOMAIN-CONTAINING PROTEIN"/>
    <property type="match status" value="1"/>
</dbReference>
<comment type="caution">
    <text evidence="7">The sequence shown here is derived from an EMBL/GenBank/DDBJ whole genome shotgun (WGS) entry which is preliminary data.</text>
</comment>
<evidence type="ECO:0000256" key="2">
    <source>
        <dbReference type="ARBA" id="ARBA00022723"/>
    </source>
</evidence>
<dbReference type="GO" id="GO:0046872">
    <property type="term" value="F:metal ion binding"/>
    <property type="evidence" value="ECO:0007669"/>
    <property type="project" value="UniProtKB-KW"/>
</dbReference>
<reference evidence="7" key="2">
    <citation type="journal article" date="2023" name="IMA Fungus">
        <title>Comparative genomic study of the Penicillium genus elucidates a diverse pangenome and 15 lateral gene transfer events.</title>
        <authorList>
            <person name="Petersen C."/>
            <person name="Sorensen T."/>
            <person name="Nielsen M.R."/>
            <person name="Sondergaard T.E."/>
            <person name="Sorensen J.L."/>
            <person name="Fitzpatrick D.A."/>
            <person name="Frisvad J.C."/>
            <person name="Nielsen K.L."/>
        </authorList>
    </citation>
    <scope>NUCLEOTIDE SEQUENCE</scope>
    <source>
        <strain evidence="7">IBT 16125</strain>
    </source>
</reference>
<dbReference type="PANTHER" id="PTHR33337:SF33">
    <property type="entry name" value="CENP-V_GFA DOMAIN-CONTAINING PROTEIN"/>
    <property type="match status" value="1"/>
</dbReference>
<evidence type="ECO:0000313" key="8">
    <source>
        <dbReference type="Proteomes" id="UP001213681"/>
    </source>
</evidence>
<dbReference type="InterPro" id="IPR006913">
    <property type="entry name" value="CENP-V/GFA"/>
</dbReference>
<dbReference type="PROSITE" id="PS51891">
    <property type="entry name" value="CENP_V_GFA"/>
    <property type="match status" value="1"/>
</dbReference>